<reference evidence="3 4" key="1">
    <citation type="journal article" date="2016" name="Nat. Commun.">
        <title>Thousands of microbial genomes shed light on interconnected biogeochemical processes in an aquifer system.</title>
        <authorList>
            <person name="Anantharaman K."/>
            <person name="Brown C.T."/>
            <person name="Hug L.A."/>
            <person name="Sharon I."/>
            <person name="Castelle C.J."/>
            <person name="Probst A.J."/>
            <person name="Thomas B.C."/>
            <person name="Singh A."/>
            <person name="Wilkins M.J."/>
            <person name="Karaoz U."/>
            <person name="Brodie E.L."/>
            <person name="Williams K.H."/>
            <person name="Hubbard S.S."/>
            <person name="Banfield J.F."/>
        </authorList>
    </citation>
    <scope>NUCLEOTIDE SEQUENCE [LARGE SCALE GENOMIC DNA]</scope>
</reference>
<keyword evidence="1" id="KW-0472">Membrane</keyword>
<dbReference type="InterPro" id="IPR007730">
    <property type="entry name" value="SPOR-like_dom"/>
</dbReference>
<dbReference type="PANTHER" id="PTHR38687:SF1">
    <property type="entry name" value="CELL DIVISION PROTEIN DEDD"/>
    <property type="match status" value="1"/>
</dbReference>
<dbReference type="EMBL" id="MFTA01000009">
    <property type="protein sequence ID" value="OGI53002.1"/>
    <property type="molecule type" value="Genomic_DNA"/>
</dbReference>
<feature type="domain" description="SPOR" evidence="2">
    <location>
        <begin position="109"/>
        <end position="189"/>
    </location>
</feature>
<gene>
    <name evidence="3" type="ORF">A3B81_00270</name>
</gene>
<dbReference type="PROSITE" id="PS51724">
    <property type="entry name" value="SPOR"/>
    <property type="match status" value="1"/>
</dbReference>
<accession>A0A1F6U6N3</accession>
<dbReference type="Gene3D" id="3.30.70.1070">
    <property type="entry name" value="Sporulation related repeat"/>
    <property type="match status" value="1"/>
</dbReference>
<dbReference type="Pfam" id="PF05036">
    <property type="entry name" value="SPOR"/>
    <property type="match status" value="1"/>
</dbReference>
<sequence length="194" mass="21049">MAQVRRQTTTPKKRGAKRKPGWLLLLLGLAVGIAGVLVIQLIIKRADSRDGLAGLFAAAGRPAGKPAAATEPAPAKTAKTRFDFYTILPETETLLPERNRSERVAKAKPEEGVSYVLQAGSFNNFQDADQLKAKLAMNGLVAQIQKIIIEGKGEYYRVRLGPFENLEALEAAEQQLKRVGINKPLAFKTKKGAG</sequence>
<dbReference type="PANTHER" id="PTHR38687">
    <property type="entry name" value="CELL DIVISION PROTEIN DEDD-RELATED"/>
    <property type="match status" value="1"/>
</dbReference>
<dbReference type="Proteomes" id="UP000179362">
    <property type="component" value="Unassembled WGS sequence"/>
</dbReference>
<evidence type="ECO:0000313" key="3">
    <source>
        <dbReference type="EMBL" id="OGI53002.1"/>
    </source>
</evidence>
<dbReference type="SUPFAM" id="SSF110997">
    <property type="entry name" value="Sporulation related repeat"/>
    <property type="match status" value="1"/>
</dbReference>
<protein>
    <recommendedName>
        <fullName evidence="2">SPOR domain-containing protein</fullName>
    </recommendedName>
</protein>
<evidence type="ECO:0000259" key="2">
    <source>
        <dbReference type="PROSITE" id="PS51724"/>
    </source>
</evidence>
<dbReference type="GO" id="GO:0042834">
    <property type="term" value="F:peptidoglycan binding"/>
    <property type="evidence" value="ECO:0007669"/>
    <property type="project" value="InterPro"/>
</dbReference>
<dbReference type="GO" id="GO:0032153">
    <property type="term" value="C:cell division site"/>
    <property type="evidence" value="ECO:0007669"/>
    <property type="project" value="TreeGrafter"/>
</dbReference>
<proteinExistence type="predicted"/>
<keyword evidence="1" id="KW-1133">Transmembrane helix</keyword>
<keyword evidence="1" id="KW-0812">Transmembrane</keyword>
<feature type="transmembrane region" description="Helical" evidence="1">
    <location>
        <begin position="21"/>
        <end position="43"/>
    </location>
</feature>
<dbReference type="AlphaFoldDB" id="A0A1F6U6N3"/>
<evidence type="ECO:0000313" key="4">
    <source>
        <dbReference type="Proteomes" id="UP000179362"/>
    </source>
</evidence>
<dbReference type="GO" id="GO:0032506">
    <property type="term" value="P:cytokinetic process"/>
    <property type="evidence" value="ECO:0007669"/>
    <property type="project" value="TreeGrafter"/>
</dbReference>
<name>A0A1F6U6N3_9PROT</name>
<comment type="caution">
    <text evidence="3">The sequence shown here is derived from an EMBL/GenBank/DDBJ whole genome shotgun (WGS) entry which is preliminary data.</text>
</comment>
<dbReference type="GO" id="GO:0030428">
    <property type="term" value="C:cell septum"/>
    <property type="evidence" value="ECO:0007669"/>
    <property type="project" value="TreeGrafter"/>
</dbReference>
<organism evidence="3 4">
    <name type="scientific">Candidatus Muproteobacteria bacterium RIFCSPHIGHO2_02_FULL_65_16</name>
    <dbReference type="NCBI Taxonomy" id="1817766"/>
    <lineage>
        <taxon>Bacteria</taxon>
        <taxon>Pseudomonadati</taxon>
        <taxon>Pseudomonadota</taxon>
        <taxon>Candidatus Muproteobacteria</taxon>
    </lineage>
</organism>
<dbReference type="InterPro" id="IPR052521">
    <property type="entry name" value="Cell_div_SPOR-domain"/>
</dbReference>
<evidence type="ECO:0000256" key="1">
    <source>
        <dbReference type="SAM" id="Phobius"/>
    </source>
</evidence>
<dbReference type="InterPro" id="IPR036680">
    <property type="entry name" value="SPOR-like_sf"/>
</dbReference>